<evidence type="ECO:0000313" key="2">
    <source>
        <dbReference type="EMBL" id="MDX8048497.1"/>
    </source>
</evidence>
<protein>
    <submittedName>
        <fullName evidence="2">Uncharacterized protein</fullName>
    </submittedName>
</protein>
<comment type="caution">
    <text evidence="2">The sequence shown here is derived from an EMBL/GenBank/DDBJ whole genome shotgun (WGS) entry which is preliminary data.</text>
</comment>
<evidence type="ECO:0000313" key="3">
    <source>
        <dbReference type="Proteomes" id="UP001271792"/>
    </source>
</evidence>
<feature type="region of interest" description="Disordered" evidence="1">
    <location>
        <begin position="1"/>
        <end position="24"/>
    </location>
</feature>
<gene>
    <name evidence="2" type="ORF">SK571_03810</name>
</gene>
<organism evidence="2 3">
    <name type="scientific">Lentzea kristufekii</name>
    <dbReference type="NCBI Taxonomy" id="3095430"/>
    <lineage>
        <taxon>Bacteria</taxon>
        <taxon>Bacillati</taxon>
        <taxon>Actinomycetota</taxon>
        <taxon>Actinomycetes</taxon>
        <taxon>Pseudonocardiales</taxon>
        <taxon>Pseudonocardiaceae</taxon>
        <taxon>Lentzea</taxon>
    </lineage>
</organism>
<dbReference type="RefSeq" id="WP_319982615.1">
    <property type="nucleotide sequence ID" value="NZ_JAXAVV010000002.1"/>
</dbReference>
<sequence>MTDSQRRSGKWSTPPPKAARPAPCTRRYILRPRVKDVFPTWLGGVRTDLVSRYAEVCSKGSESSRRYQIWLSDRILPIIAEHGLPTSDEAVEDKFTLNGQTTLTSRNLTSRCCSEHTTQSPVGALPQVA</sequence>
<accession>A0ABU4TJS2</accession>
<proteinExistence type="predicted"/>
<reference evidence="2 3" key="1">
    <citation type="submission" date="2023-11" db="EMBL/GenBank/DDBJ databases">
        <title>Lentzea sokolovensis, sp. nov., Lentzea kristufkii, sp. nov., and Lentzea miocenensis, sp. nov., rare actinobacteria from Sokolov Coal Basin, Miocene lacustrine sediment, Czech Republic.</title>
        <authorList>
            <person name="Lara A."/>
            <person name="Kotroba L."/>
            <person name="Nouioui I."/>
            <person name="Neumann-Schaal M."/>
            <person name="Mast Y."/>
            <person name="Chronakova A."/>
        </authorList>
    </citation>
    <scope>NUCLEOTIDE SEQUENCE [LARGE SCALE GENOMIC DNA]</scope>
    <source>
        <strain evidence="2 3">BCCO 10_0798</strain>
    </source>
</reference>
<name>A0ABU4TJS2_9PSEU</name>
<reference evidence="2 3" key="2">
    <citation type="submission" date="2023-11" db="EMBL/GenBank/DDBJ databases">
        <authorList>
            <person name="Lara A.C."/>
            <person name="Chronakova A."/>
        </authorList>
    </citation>
    <scope>NUCLEOTIDE SEQUENCE [LARGE SCALE GENOMIC DNA]</scope>
    <source>
        <strain evidence="2 3">BCCO 10_0798</strain>
    </source>
</reference>
<dbReference type="EMBL" id="JAXAVV010000002">
    <property type="protein sequence ID" value="MDX8048497.1"/>
    <property type="molecule type" value="Genomic_DNA"/>
</dbReference>
<dbReference type="Proteomes" id="UP001271792">
    <property type="component" value="Unassembled WGS sequence"/>
</dbReference>
<evidence type="ECO:0000256" key="1">
    <source>
        <dbReference type="SAM" id="MobiDB-lite"/>
    </source>
</evidence>
<keyword evidence="3" id="KW-1185">Reference proteome</keyword>